<dbReference type="GO" id="GO:0006352">
    <property type="term" value="P:DNA-templated transcription initiation"/>
    <property type="evidence" value="ECO:0007669"/>
    <property type="project" value="InterPro"/>
</dbReference>
<dbReference type="AlphaFoldDB" id="A0A220U7Z7"/>
<dbReference type="InterPro" id="IPR036388">
    <property type="entry name" value="WH-like_DNA-bd_sf"/>
</dbReference>
<dbReference type="InterPro" id="IPR013324">
    <property type="entry name" value="RNA_pol_sigma_r3/r4-like"/>
</dbReference>
<dbReference type="NCBIfam" id="TIGR02937">
    <property type="entry name" value="sigma70-ECF"/>
    <property type="match status" value="1"/>
</dbReference>
<organism evidence="7 8">
    <name type="scientific">Virgibacillus phasianinus</name>
    <dbReference type="NCBI Taxonomy" id="2017483"/>
    <lineage>
        <taxon>Bacteria</taxon>
        <taxon>Bacillati</taxon>
        <taxon>Bacillota</taxon>
        <taxon>Bacilli</taxon>
        <taxon>Bacillales</taxon>
        <taxon>Bacillaceae</taxon>
        <taxon>Virgibacillus</taxon>
    </lineage>
</organism>
<comment type="similarity">
    <text evidence="1">Belongs to the sigma-70 factor family. ECF subfamily.</text>
</comment>
<dbReference type="PANTHER" id="PTHR43133:SF51">
    <property type="entry name" value="RNA POLYMERASE SIGMA FACTOR"/>
    <property type="match status" value="1"/>
</dbReference>
<dbReference type="SUPFAM" id="SSF88946">
    <property type="entry name" value="Sigma2 domain of RNA polymerase sigma factors"/>
    <property type="match status" value="1"/>
</dbReference>
<dbReference type="SUPFAM" id="SSF88659">
    <property type="entry name" value="Sigma3 and sigma4 domains of RNA polymerase sigma factors"/>
    <property type="match status" value="1"/>
</dbReference>
<accession>A0A220U7Z7</accession>
<dbReference type="GO" id="GO:0016987">
    <property type="term" value="F:sigma factor activity"/>
    <property type="evidence" value="ECO:0007669"/>
    <property type="project" value="UniProtKB-KW"/>
</dbReference>
<dbReference type="InterPro" id="IPR013325">
    <property type="entry name" value="RNA_pol_sigma_r2"/>
</dbReference>
<feature type="domain" description="RNA polymerase sigma-70 region 2" evidence="5">
    <location>
        <begin position="13"/>
        <end position="79"/>
    </location>
</feature>
<evidence type="ECO:0000259" key="5">
    <source>
        <dbReference type="Pfam" id="PF04542"/>
    </source>
</evidence>
<evidence type="ECO:0000313" key="7">
    <source>
        <dbReference type="EMBL" id="ASK64102.1"/>
    </source>
</evidence>
<dbReference type="Proteomes" id="UP000198312">
    <property type="component" value="Chromosome"/>
</dbReference>
<dbReference type="InterPro" id="IPR013249">
    <property type="entry name" value="RNA_pol_sigma70_r4_t2"/>
</dbReference>
<evidence type="ECO:0000256" key="1">
    <source>
        <dbReference type="ARBA" id="ARBA00010641"/>
    </source>
</evidence>
<keyword evidence="2" id="KW-0805">Transcription regulation</keyword>
<dbReference type="KEGG" id="vil:CFK37_19050"/>
<reference evidence="7 8" key="1">
    <citation type="submission" date="2017-07" db="EMBL/GenBank/DDBJ databases">
        <title>Virgibacillus sp. LM2416.</title>
        <authorList>
            <person name="Tak E.J."/>
            <person name="Bae J.-W."/>
        </authorList>
    </citation>
    <scope>NUCLEOTIDE SEQUENCE [LARGE SCALE GENOMIC DNA]</scope>
    <source>
        <strain evidence="7 8">LM2416</strain>
    </source>
</reference>
<evidence type="ECO:0000256" key="4">
    <source>
        <dbReference type="ARBA" id="ARBA00023163"/>
    </source>
</evidence>
<sequence>MIEISQPTEKEIYEGYFEKVYKTAYYILRSQELAKDATHDTFIKAFKNLGKIKQQSKISAWITTIATRTAIDIYNKNKKQKTYEFKEENHVSNSDEFDYTKDELESYLDNIPPEHKQILILKYMEGLTEKEIAKRLSIKLGTVKSKIFRAKQKLYEQYQLGGENSVGE</sequence>
<dbReference type="Gene3D" id="1.10.1740.10">
    <property type="match status" value="1"/>
</dbReference>
<keyword evidence="8" id="KW-1185">Reference proteome</keyword>
<dbReference type="InterPro" id="IPR007627">
    <property type="entry name" value="RNA_pol_sigma70_r2"/>
</dbReference>
<evidence type="ECO:0000259" key="6">
    <source>
        <dbReference type="Pfam" id="PF08281"/>
    </source>
</evidence>
<dbReference type="GO" id="GO:0003677">
    <property type="term" value="F:DNA binding"/>
    <property type="evidence" value="ECO:0007669"/>
    <property type="project" value="InterPro"/>
</dbReference>
<dbReference type="InterPro" id="IPR014284">
    <property type="entry name" value="RNA_pol_sigma-70_dom"/>
</dbReference>
<proteinExistence type="inferred from homology"/>
<feature type="domain" description="RNA polymerase sigma factor 70 region 4 type 2" evidence="6">
    <location>
        <begin position="102"/>
        <end position="154"/>
    </location>
</feature>
<evidence type="ECO:0000313" key="8">
    <source>
        <dbReference type="Proteomes" id="UP000198312"/>
    </source>
</evidence>
<keyword evidence="3" id="KW-0731">Sigma factor</keyword>
<name>A0A220U7Z7_9BACI</name>
<evidence type="ECO:0000256" key="2">
    <source>
        <dbReference type="ARBA" id="ARBA00023015"/>
    </source>
</evidence>
<dbReference type="OrthoDB" id="9795666at2"/>
<keyword evidence="4" id="KW-0804">Transcription</keyword>
<dbReference type="InterPro" id="IPR039425">
    <property type="entry name" value="RNA_pol_sigma-70-like"/>
</dbReference>
<dbReference type="Gene3D" id="1.10.10.10">
    <property type="entry name" value="Winged helix-like DNA-binding domain superfamily/Winged helix DNA-binding domain"/>
    <property type="match status" value="1"/>
</dbReference>
<dbReference type="Pfam" id="PF04542">
    <property type="entry name" value="Sigma70_r2"/>
    <property type="match status" value="1"/>
</dbReference>
<dbReference type="EMBL" id="CP022315">
    <property type="protein sequence ID" value="ASK64102.1"/>
    <property type="molecule type" value="Genomic_DNA"/>
</dbReference>
<dbReference type="CDD" id="cd06171">
    <property type="entry name" value="Sigma70_r4"/>
    <property type="match status" value="1"/>
</dbReference>
<evidence type="ECO:0000256" key="3">
    <source>
        <dbReference type="ARBA" id="ARBA00023082"/>
    </source>
</evidence>
<dbReference type="Pfam" id="PF08281">
    <property type="entry name" value="Sigma70_r4_2"/>
    <property type="match status" value="1"/>
</dbReference>
<dbReference type="PANTHER" id="PTHR43133">
    <property type="entry name" value="RNA POLYMERASE ECF-TYPE SIGMA FACTO"/>
    <property type="match status" value="1"/>
</dbReference>
<gene>
    <name evidence="7" type="ORF">CFK37_19050</name>
</gene>
<protein>
    <submittedName>
        <fullName evidence="7">RNA polymerase subunit sigma</fullName>
    </submittedName>
</protein>
<dbReference type="RefSeq" id="WP_089063360.1">
    <property type="nucleotide sequence ID" value="NZ_CP022315.1"/>
</dbReference>